<evidence type="ECO:0000313" key="1">
    <source>
        <dbReference type="EMBL" id="OHA90129.1"/>
    </source>
</evidence>
<name>A0A1G2SZW0_9BACT</name>
<sequence length="128" mass="14889">MFFVVYSITATVIGVHFVRKNHAWQQSAEVTVDLFQNARLGRIEKMEVTPEVFRSELITARIWSRRLQNELEMAKKENEAYRLLAKQFATTVMPPPSRGLLVMEPISDAEYEPSGLKFYMEECLGRKF</sequence>
<dbReference type="AlphaFoldDB" id="A0A1G2SZW0"/>
<proteinExistence type="predicted"/>
<comment type="caution">
    <text evidence="1">The sequence shown here is derived from an EMBL/GenBank/DDBJ whole genome shotgun (WGS) entry which is preliminary data.</text>
</comment>
<protein>
    <submittedName>
        <fullName evidence="1">Uncharacterized protein</fullName>
    </submittedName>
</protein>
<gene>
    <name evidence="1" type="ORF">A2838_00660</name>
</gene>
<evidence type="ECO:0000313" key="2">
    <source>
        <dbReference type="Proteomes" id="UP000178107"/>
    </source>
</evidence>
<organism evidence="1 2">
    <name type="scientific">Candidatus Zambryskibacteria bacterium RIFCSPHIGHO2_01_FULL_46_25</name>
    <dbReference type="NCBI Taxonomy" id="1802738"/>
    <lineage>
        <taxon>Bacteria</taxon>
        <taxon>Candidatus Zambryskiibacteriota</taxon>
    </lineage>
</organism>
<dbReference type="Proteomes" id="UP000178107">
    <property type="component" value="Unassembled WGS sequence"/>
</dbReference>
<dbReference type="EMBL" id="MHVH01000006">
    <property type="protein sequence ID" value="OHA90129.1"/>
    <property type="molecule type" value="Genomic_DNA"/>
</dbReference>
<accession>A0A1G2SZW0</accession>
<reference evidence="1 2" key="1">
    <citation type="journal article" date="2016" name="Nat. Commun.">
        <title>Thousands of microbial genomes shed light on interconnected biogeochemical processes in an aquifer system.</title>
        <authorList>
            <person name="Anantharaman K."/>
            <person name="Brown C.T."/>
            <person name="Hug L.A."/>
            <person name="Sharon I."/>
            <person name="Castelle C.J."/>
            <person name="Probst A.J."/>
            <person name="Thomas B.C."/>
            <person name="Singh A."/>
            <person name="Wilkins M.J."/>
            <person name="Karaoz U."/>
            <person name="Brodie E.L."/>
            <person name="Williams K.H."/>
            <person name="Hubbard S.S."/>
            <person name="Banfield J.F."/>
        </authorList>
    </citation>
    <scope>NUCLEOTIDE SEQUENCE [LARGE SCALE GENOMIC DNA]</scope>
</reference>